<keyword evidence="1" id="KW-0472">Membrane</keyword>
<proteinExistence type="predicted"/>
<comment type="caution">
    <text evidence="2">The sequence shown here is derived from an EMBL/GenBank/DDBJ whole genome shotgun (WGS) entry which is preliminary data.</text>
</comment>
<dbReference type="AlphaFoldDB" id="A0A0F9B2J9"/>
<name>A0A0F9B2J9_9ZZZZ</name>
<evidence type="ECO:0000313" key="2">
    <source>
        <dbReference type="EMBL" id="KKK78781.1"/>
    </source>
</evidence>
<accession>A0A0F9B2J9</accession>
<evidence type="ECO:0000256" key="1">
    <source>
        <dbReference type="SAM" id="Phobius"/>
    </source>
</evidence>
<feature type="non-terminal residue" evidence="2">
    <location>
        <position position="205"/>
    </location>
</feature>
<dbReference type="EMBL" id="LAZR01054334">
    <property type="protein sequence ID" value="KKK78781.1"/>
    <property type="molecule type" value="Genomic_DNA"/>
</dbReference>
<protein>
    <submittedName>
        <fullName evidence="2">Uncharacterized protein</fullName>
    </submittedName>
</protein>
<organism evidence="2">
    <name type="scientific">marine sediment metagenome</name>
    <dbReference type="NCBI Taxonomy" id="412755"/>
    <lineage>
        <taxon>unclassified sequences</taxon>
        <taxon>metagenomes</taxon>
        <taxon>ecological metagenomes</taxon>
    </lineage>
</organism>
<keyword evidence="1" id="KW-0812">Transmembrane</keyword>
<reference evidence="2" key="1">
    <citation type="journal article" date="2015" name="Nature">
        <title>Complex archaea that bridge the gap between prokaryotes and eukaryotes.</title>
        <authorList>
            <person name="Spang A."/>
            <person name="Saw J.H."/>
            <person name="Jorgensen S.L."/>
            <person name="Zaremba-Niedzwiedzka K."/>
            <person name="Martijn J."/>
            <person name="Lind A.E."/>
            <person name="van Eijk R."/>
            <person name="Schleper C."/>
            <person name="Guy L."/>
            <person name="Ettema T.J."/>
        </authorList>
    </citation>
    <scope>NUCLEOTIDE SEQUENCE</scope>
</reference>
<gene>
    <name evidence="2" type="ORF">LCGC14_2840140</name>
</gene>
<keyword evidence="1" id="KW-1133">Transmembrane helix</keyword>
<feature type="transmembrane region" description="Helical" evidence="1">
    <location>
        <begin position="37"/>
        <end position="61"/>
    </location>
</feature>
<sequence>MDAITIRIIQRLKMEKLKRYTPKEEIEILREFRKGTVLGTIVIIIILALFMFLASFVVHAYELKVYDGLNETEANQTVNRFEIPETIHTIIFYNQPNKHCADYIFGGKIYINMKEECKEDALWFLEHEIAHDIFYQKSGQERYDYCKDKEKNGIFCWHNFTDEYQRVNESIPLLDYGKDIMPLAYEEKPIPLRSQVVIGIQLMVI</sequence>